<dbReference type="PROSITE" id="PS51891">
    <property type="entry name" value="CENP_V_GFA"/>
    <property type="match status" value="1"/>
</dbReference>
<feature type="domain" description="CENP-V/GFA" evidence="5">
    <location>
        <begin position="8"/>
        <end position="162"/>
    </location>
</feature>
<dbReference type="Gene3D" id="3.90.1590.10">
    <property type="entry name" value="glutathione-dependent formaldehyde- activating enzyme (gfa)"/>
    <property type="match status" value="1"/>
</dbReference>
<accession>A0A166S1S2</accession>
<dbReference type="EMBL" id="KV417501">
    <property type="protein sequence ID" value="KZP28924.1"/>
    <property type="molecule type" value="Genomic_DNA"/>
</dbReference>
<dbReference type="InterPro" id="IPR006913">
    <property type="entry name" value="CENP-V/GFA"/>
</dbReference>
<protein>
    <recommendedName>
        <fullName evidence="5">CENP-V/GFA domain-containing protein</fullName>
    </recommendedName>
</protein>
<dbReference type="GO" id="GO:0016846">
    <property type="term" value="F:carbon-sulfur lyase activity"/>
    <property type="evidence" value="ECO:0007669"/>
    <property type="project" value="InterPro"/>
</dbReference>
<evidence type="ECO:0000256" key="4">
    <source>
        <dbReference type="ARBA" id="ARBA00023239"/>
    </source>
</evidence>
<gene>
    <name evidence="6" type="ORF">FIBSPDRAFT_237293</name>
</gene>
<comment type="similarity">
    <text evidence="1">Belongs to the Gfa family.</text>
</comment>
<dbReference type="PANTHER" id="PTHR33337:SF40">
    <property type="entry name" value="CENP-V_GFA DOMAIN-CONTAINING PROTEIN-RELATED"/>
    <property type="match status" value="1"/>
</dbReference>
<dbReference type="Pfam" id="PF04828">
    <property type="entry name" value="GFA"/>
    <property type="match status" value="1"/>
</dbReference>
<evidence type="ECO:0000313" key="6">
    <source>
        <dbReference type="EMBL" id="KZP28924.1"/>
    </source>
</evidence>
<evidence type="ECO:0000256" key="2">
    <source>
        <dbReference type="ARBA" id="ARBA00022723"/>
    </source>
</evidence>
<evidence type="ECO:0000259" key="5">
    <source>
        <dbReference type="PROSITE" id="PS51891"/>
    </source>
</evidence>
<dbReference type="GO" id="GO:0046872">
    <property type="term" value="F:metal ion binding"/>
    <property type="evidence" value="ECO:0007669"/>
    <property type="project" value="UniProtKB-KW"/>
</dbReference>
<dbReference type="STRING" id="436010.A0A166S1S2"/>
<organism evidence="6 7">
    <name type="scientific">Athelia psychrophila</name>
    <dbReference type="NCBI Taxonomy" id="1759441"/>
    <lineage>
        <taxon>Eukaryota</taxon>
        <taxon>Fungi</taxon>
        <taxon>Dikarya</taxon>
        <taxon>Basidiomycota</taxon>
        <taxon>Agaricomycotina</taxon>
        <taxon>Agaricomycetes</taxon>
        <taxon>Agaricomycetidae</taxon>
        <taxon>Atheliales</taxon>
        <taxon>Atheliaceae</taxon>
        <taxon>Athelia</taxon>
    </lineage>
</organism>
<name>A0A166S1S2_9AGAM</name>
<evidence type="ECO:0000313" key="7">
    <source>
        <dbReference type="Proteomes" id="UP000076532"/>
    </source>
</evidence>
<keyword evidence="7" id="KW-1185">Reference proteome</keyword>
<keyword evidence="4" id="KW-0456">Lyase</keyword>
<dbReference type="SUPFAM" id="SSF51316">
    <property type="entry name" value="Mss4-like"/>
    <property type="match status" value="1"/>
</dbReference>
<keyword evidence="2" id="KW-0479">Metal-binding</keyword>
<keyword evidence="3" id="KW-0862">Zinc</keyword>
<reference evidence="6 7" key="1">
    <citation type="journal article" date="2016" name="Mol. Biol. Evol.">
        <title>Comparative Genomics of Early-Diverging Mushroom-Forming Fungi Provides Insights into the Origins of Lignocellulose Decay Capabilities.</title>
        <authorList>
            <person name="Nagy L.G."/>
            <person name="Riley R."/>
            <person name="Tritt A."/>
            <person name="Adam C."/>
            <person name="Daum C."/>
            <person name="Floudas D."/>
            <person name="Sun H."/>
            <person name="Yadav J.S."/>
            <person name="Pangilinan J."/>
            <person name="Larsson K.H."/>
            <person name="Matsuura K."/>
            <person name="Barry K."/>
            <person name="Labutti K."/>
            <person name="Kuo R."/>
            <person name="Ohm R.A."/>
            <person name="Bhattacharya S.S."/>
            <person name="Shirouzu T."/>
            <person name="Yoshinaga Y."/>
            <person name="Martin F.M."/>
            <person name="Grigoriev I.V."/>
            <person name="Hibbett D.S."/>
        </authorList>
    </citation>
    <scope>NUCLEOTIDE SEQUENCE [LARGE SCALE GENOMIC DNA]</scope>
    <source>
        <strain evidence="6 7">CBS 109695</strain>
    </source>
</reference>
<dbReference type="PANTHER" id="PTHR33337">
    <property type="entry name" value="GFA DOMAIN-CONTAINING PROTEIN"/>
    <property type="match status" value="1"/>
</dbReference>
<evidence type="ECO:0000256" key="3">
    <source>
        <dbReference type="ARBA" id="ARBA00022833"/>
    </source>
</evidence>
<dbReference type="InterPro" id="IPR011057">
    <property type="entry name" value="Mss4-like_sf"/>
</dbReference>
<evidence type="ECO:0000256" key="1">
    <source>
        <dbReference type="ARBA" id="ARBA00005495"/>
    </source>
</evidence>
<dbReference type="OrthoDB" id="9970124at2759"/>
<sequence>MSGQTALLKGGCFCGAATFSLSAPPLMSAYCHCTNCQRFTGEPNARPAPAIDYVYYLAACPFVHTAHFDASAFSWTHAGPHDDQLHSYINPAKSWKKRWGCRTCGSPVSSYNSKTNRVSVWACQLERDENGKIKNWEIIKPTSHMFYGTRALDIGDDLSKWEGYEGISEKLA</sequence>
<dbReference type="Proteomes" id="UP000076532">
    <property type="component" value="Unassembled WGS sequence"/>
</dbReference>
<dbReference type="AlphaFoldDB" id="A0A166S1S2"/>
<proteinExistence type="inferred from homology"/>